<accession>A0A9W6U2H4</accession>
<sequence>MASRVPLDTLRDSDDVLHVQQSSKLAFDVMGGSANLQTVSKPQVYVAPAGAVAAGSPFSVAHYLACIKLRDISEYFKKCPMQKNTRGFIYLNYNSSSTTLVTTGTAGVVAPATIASLSNNMNFGNTCPVLWNLSSGVTTTALAGGLALPASAVTLTITADINGTPTAGTGITPSQSFSRLLVPTYSPNPSADHALAQKKTFRYFERITNKFTVAPGDSFTWTVSNGIDNPKRLIMQPVITNPTADATVSDVINPFRSPFSTVPATTSPFAALKNLQITVGNVPIWNNPVSFGYDLFVQEMSKSGVDGGLDDVTSAGLLSQRQWESLYRFVAVDIGHRLPSEDGASKSIIVSGSSNCNYALTIYYHVLREVVASVDTAMGTVSQGPVKNRIEFRKDDSIRRRQEMADKFADEVMKESVRLLKRKRIDTPPNKSPADKRATKRAAKRDEDLSRKLFEQSDDEQSSDDEEIKEEKRLRGLNAGIKKVYTDDINSYKSQFAANLYEGIRHRFGEAVEQRKGKDYFEDNASKPPRKHIMKRDAMNQYNAELKGWLDGIFV</sequence>
<comment type="caution">
    <text evidence="2">The sequence shown here is derived from an EMBL/GenBank/DDBJ whole genome shotgun (WGS) entry which is preliminary data.</text>
</comment>
<feature type="compositionally biased region" description="Acidic residues" evidence="1">
    <location>
        <begin position="456"/>
        <end position="468"/>
    </location>
</feature>
<dbReference type="AlphaFoldDB" id="A0A9W6U2H4"/>
<protein>
    <submittedName>
        <fullName evidence="2">Unnamed protein product</fullName>
    </submittedName>
</protein>
<evidence type="ECO:0000313" key="2">
    <source>
        <dbReference type="EMBL" id="GMF24689.1"/>
    </source>
</evidence>
<keyword evidence="3" id="KW-1185">Reference proteome</keyword>
<dbReference type="EMBL" id="BSXW01000525">
    <property type="protein sequence ID" value="GMF24689.1"/>
    <property type="molecule type" value="Genomic_DNA"/>
</dbReference>
<dbReference type="Proteomes" id="UP001165083">
    <property type="component" value="Unassembled WGS sequence"/>
</dbReference>
<proteinExistence type="predicted"/>
<feature type="region of interest" description="Disordered" evidence="1">
    <location>
        <begin position="420"/>
        <end position="469"/>
    </location>
</feature>
<evidence type="ECO:0000256" key="1">
    <source>
        <dbReference type="SAM" id="MobiDB-lite"/>
    </source>
</evidence>
<name>A0A9W6U2H4_9STRA</name>
<reference evidence="2" key="1">
    <citation type="submission" date="2023-04" db="EMBL/GenBank/DDBJ databases">
        <title>Phytophthora lilii NBRC 32176.</title>
        <authorList>
            <person name="Ichikawa N."/>
            <person name="Sato H."/>
            <person name="Tonouchi N."/>
        </authorList>
    </citation>
    <scope>NUCLEOTIDE SEQUENCE</scope>
    <source>
        <strain evidence="2">NBRC 32176</strain>
    </source>
</reference>
<organism evidence="2 3">
    <name type="scientific">Phytophthora lilii</name>
    <dbReference type="NCBI Taxonomy" id="2077276"/>
    <lineage>
        <taxon>Eukaryota</taxon>
        <taxon>Sar</taxon>
        <taxon>Stramenopiles</taxon>
        <taxon>Oomycota</taxon>
        <taxon>Peronosporomycetes</taxon>
        <taxon>Peronosporales</taxon>
        <taxon>Peronosporaceae</taxon>
        <taxon>Phytophthora</taxon>
    </lineage>
</organism>
<feature type="compositionally biased region" description="Basic and acidic residues" evidence="1">
    <location>
        <begin position="444"/>
        <end position="455"/>
    </location>
</feature>
<evidence type="ECO:0000313" key="3">
    <source>
        <dbReference type="Proteomes" id="UP001165083"/>
    </source>
</evidence>
<gene>
    <name evidence="2" type="ORF">Plil01_001014200</name>
</gene>